<name>A0A9N8DFF5_9STRA</name>
<dbReference type="Gene3D" id="3.40.1280.10">
    <property type="match status" value="1"/>
</dbReference>
<organism evidence="5 6">
    <name type="scientific">Seminavis robusta</name>
    <dbReference type="NCBI Taxonomy" id="568900"/>
    <lineage>
        <taxon>Eukaryota</taxon>
        <taxon>Sar</taxon>
        <taxon>Stramenopiles</taxon>
        <taxon>Ochrophyta</taxon>
        <taxon>Bacillariophyta</taxon>
        <taxon>Bacillariophyceae</taxon>
        <taxon>Bacillariophycidae</taxon>
        <taxon>Naviculales</taxon>
        <taxon>Naviculaceae</taxon>
        <taxon>Seminavis</taxon>
    </lineage>
</organism>
<comment type="caution">
    <text evidence="5">The sequence shown here is derived from an EMBL/GenBank/DDBJ whole genome shotgun (WGS) entry which is preliminary data.</text>
</comment>
<evidence type="ECO:0000256" key="2">
    <source>
        <dbReference type="ARBA" id="ARBA00022679"/>
    </source>
</evidence>
<dbReference type="EMBL" id="CAICTM010000062">
    <property type="protein sequence ID" value="CAB9499535.1"/>
    <property type="molecule type" value="Genomic_DNA"/>
</dbReference>
<keyword evidence="2" id="KW-0808">Transferase</keyword>
<dbReference type="InterPro" id="IPR029028">
    <property type="entry name" value="Alpha/beta_knot_MTases"/>
</dbReference>
<dbReference type="Proteomes" id="UP001153069">
    <property type="component" value="Unassembled WGS sequence"/>
</dbReference>
<reference evidence="5" key="1">
    <citation type="submission" date="2020-06" db="EMBL/GenBank/DDBJ databases">
        <authorList>
            <consortium name="Plant Systems Biology data submission"/>
        </authorList>
    </citation>
    <scope>NUCLEOTIDE SEQUENCE</scope>
    <source>
        <strain evidence="5">D6</strain>
    </source>
</reference>
<dbReference type="AlphaFoldDB" id="A0A9N8DFF5"/>
<sequence length="214" mass="23675">MSSGASEEKAEAGPHPEASSVEDVSNADGHQYYFYLVIHNIQKRPNVRNLLCTAAAFGCHGVFVVGQKNFNLDPKGPGIPSAIQDHVFPSASASTSTEQQPPRKMGMFLRHFDKWAEFVEYVQQQSIRLIGVEIHKDAKPIDHYLVRGENNNDNSHIAFLMGNEGQGLSQKQQDDCDGFVRIPQYGNGTASLNVNVAANIILQRVYQWKTSTMG</sequence>
<evidence type="ECO:0000313" key="6">
    <source>
        <dbReference type="Proteomes" id="UP001153069"/>
    </source>
</evidence>
<keyword evidence="1 5" id="KW-0489">Methyltransferase</keyword>
<evidence type="ECO:0000256" key="3">
    <source>
        <dbReference type="SAM" id="MobiDB-lite"/>
    </source>
</evidence>
<dbReference type="InterPro" id="IPR001537">
    <property type="entry name" value="SpoU_MeTrfase"/>
</dbReference>
<feature type="domain" description="tRNA/rRNA methyltransferase SpoU type" evidence="4">
    <location>
        <begin position="110"/>
        <end position="202"/>
    </location>
</feature>
<dbReference type="GO" id="GO:0003723">
    <property type="term" value="F:RNA binding"/>
    <property type="evidence" value="ECO:0007669"/>
    <property type="project" value="InterPro"/>
</dbReference>
<dbReference type="InterPro" id="IPR029026">
    <property type="entry name" value="tRNA_m1G_MTases_N"/>
</dbReference>
<dbReference type="GO" id="GO:0032259">
    <property type="term" value="P:methylation"/>
    <property type="evidence" value="ECO:0007669"/>
    <property type="project" value="UniProtKB-KW"/>
</dbReference>
<accession>A0A9N8DFF5</accession>
<evidence type="ECO:0000259" key="4">
    <source>
        <dbReference type="Pfam" id="PF00588"/>
    </source>
</evidence>
<gene>
    <name evidence="5" type="ORF">SEMRO_63_G035880.1</name>
</gene>
<dbReference type="GO" id="GO:0006396">
    <property type="term" value="P:RNA processing"/>
    <property type="evidence" value="ECO:0007669"/>
    <property type="project" value="InterPro"/>
</dbReference>
<dbReference type="SUPFAM" id="SSF75217">
    <property type="entry name" value="alpha/beta knot"/>
    <property type="match status" value="1"/>
</dbReference>
<feature type="region of interest" description="Disordered" evidence="3">
    <location>
        <begin position="1"/>
        <end position="23"/>
    </location>
</feature>
<dbReference type="PANTHER" id="PTHR43191:SF7">
    <property type="entry name" value="OBP33PEP LIKE PROTEIN"/>
    <property type="match status" value="1"/>
</dbReference>
<protein>
    <submittedName>
        <fullName evidence="5">Mitochondrial rRNA methyltransferase 1 homolog (Saccharomyces cerevisiae)</fullName>
    </submittedName>
</protein>
<dbReference type="PANTHER" id="PTHR43191">
    <property type="entry name" value="RRNA METHYLTRANSFERASE 3"/>
    <property type="match status" value="1"/>
</dbReference>
<proteinExistence type="predicted"/>
<dbReference type="GO" id="GO:0008173">
    <property type="term" value="F:RNA methyltransferase activity"/>
    <property type="evidence" value="ECO:0007669"/>
    <property type="project" value="InterPro"/>
</dbReference>
<dbReference type="Pfam" id="PF00588">
    <property type="entry name" value="SpoU_methylase"/>
    <property type="match status" value="1"/>
</dbReference>
<evidence type="ECO:0000256" key="1">
    <source>
        <dbReference type="ARBA" id="ARBA00022603"/>
    </source>
</evidence>
<evidence type="ECO:0000313" key="5">
    <source>
        <dbReference type="EMBL" id="CAB9499535.1"/>
    </source>
</evidence>
<feature type="compositionally biased region" description="Basic and acidic residues" evidence="3">
    <location>
        <begin position="1"/>
        <end position="14"/>
    </location>
</feature>
<keyword evidence="6" id="KW-1185">Reference proteome</keyword>
<dbReference type="InterPro" id="IPR051259">
    <property type="entry name" value="rRNA_Methyltransferase"/>
</dbReference>
<dbReference type="OrthoDB" id="270651at2759"/>